<dbReference type="InterPro" id="IPR023115">
    <property type="entry name" value="TIF_IF2_dom3"/>
</dbReference>
<dbReference type="NCBIfam" id="NF003078">
    <property type="entry name" value="PRK04004.1"/>
    <property type="match status" value="1"/>
</dbReference>
<dbReference type="GO" id="GO:0003743">
    <property type="term" value="F:translation initiation factor activity"/>
    <property type="evidence" value="ECO:0007669"/>
    <property type="project" value="UniProtKB-KW"/>
</dbReference>
<comment type="function">
    <text evidence="14">Plays a role in translation initiation. Ribosome-dependent GTPase that promotes the joining of the 60S ribosomal subunit to the pre-initiation complex to form the 80S initiation complex with the initiator methionine-tRNA in the P-site base paired to the start codon. Together with eIF1A (EIF1AX), actively orients the initiator methionine-tRNA in a conformation that allows 60S ribosomal subunit joining to form the 80S initiation complex. Is released after formation of the 80S initiation complex. Its GTPase activity is not essential for ribosomal subunits joining, but GTP hydrolysis is needed for eIF1A (EIF1AX) ejection quickly followed by EIF5B release to form elongation-competent ribosomes. In contrast to its procaryotic homolog, does not promote recruitment of Met-rRNA to the small ribosomal subunit.</text>
</comment>
<dbReference type="AlphaFoldDB" id="A0A7J7JR38"/>
<dbReference type="OrthoDB" id="4928at2759"/>
<dbReference type="FunFam" id="3.40.50.300:FF:000112">
    <property type="entry name" value="Eukaryotic translation initiation factor 5B"/>
    <property type="match status" value="1"/>
</dbReference>
<dbReference type="FunFam" id="3.40.50.10050:FF:000002">
    <property type="entry name" value="Eukaryotic translation initiation factor 5B"/>
    <property type="match status" value="1"/>
</dbReference>
<feature type="compositionally biased region" description="Acidic residues" evidence="16">
    <location>
        <begin position="14"/>
        <end position="24"/>
    </location>
</feature>
<dbReference type="CDD" id="cd16266">
    <property type="entry name" value="IF2_aeIF5B_IV"/>
    <property type="match status" value="1"/>
</dbReference>
<dbReference type="Gene3D" id="2.40.30.10">
    <property type="entry name" value="Translation factors"/>
    <property type="match status" value="2"/>
</dbReference>
<feature type="compositionally biased region" description="Acidic residues" evidence="16">
    <location>
        <begin position="435"/>
        <end position="467"/>
    </location>
</feature>
<dbReference type="Pfam" id="PF00009">
    <property type="entry name" value="GTP_EFTU"/>
    <property type="match status" value="1"/>
</dbReference>
<comment type="cofactor">
    <cofactor evidence="1">
        <name>a monovalent cation</name>
        <dbReference type="ChEBI" id="CHEBI:60242"/>
    </cofactor>
</comment>
<reference evidence="18" key="1">
    <citation type="submission" date="2020-06" db="EMBL/GenBank/DDBJ databases">
        <title>Draft genome of Bugula neritina, a colonial animal packing powerful symbionts and potential medicines.</title>
        <authorList>
            <person name="Rayko M."/>
        </authorList>
    </citation>
    <scope>NUCLEOTIDE SEQUENCE [LARGE SCALE GENOMIC DNA]</scope>
    <source>
        <strain evidence="18">Kwan_BN1</strain>
    </source>
</reference>
<dbReference type="SUPFAM" id="SSF52540">
    <property type="entry name" value="P-loop containing nucleoside triphosphate hydrolases"/>
    <property type="match status" value="1"/>
</dbReference>
<comment type="subunit">
    <text evidence="15">Interacts through its C-terminal domain (CTD) with the CTD of eIF1A (EIF1AX) or with the CTD of EIF5 (mutually exclusive) through a common binding site. Interacts with eIF1A (EIF1AX) from the location of the start codon by the 43S complex until the formation of the 80S complex. Interacts with ANXA5 in a calcium and phospholipid-dependent manner.</text>
</comment>
<dbReference type="Gene3D" id="3.40.50.300">
    <property type="entry name" value="P-loop containing nucleotide triphosphate hydrolases"/>
    <property type="match status" value="1"/>
</dbReference>
<evidence type="ECO:0000256" key="3">
    <source>
        <dbReference type="ARBA" id="ARBA00007733"/>
    </source>
</evidence>
<dbReference type="CDD" id="cd01887">
    <property type="entry name" value="IF2_eIF5B"/>
    <property type="match status" value="1"/>
</dbReference>
<evidence type="ECO:0000256" key="13">
    <source>
        <dbReference type="ARBA" id="ARBA00032478"/>
    </source>
</evidence>
<keyword evidence="19" id="KW-1185">Reference proteome</keyword>
<evidence type="ECO:0000313" key="19">
    <source>
        <dbReference type="Proteomes" id="UP000593567"/>
    </source>
</evidence>
<evidence type="ECO:0000256" key="4">
    <source>
        <dbReference type="ARBA" id="ARBA00011986"/>
    </source>
</evidence>
<protein>
    <recommendedName>
        <fullName evidence="5">Eukaryotic translation initiation factor 5B</fullName>
        <ecNumber evidence="4">3.6.5.3</ecNumber>
    </recommendedName>
    <alternativeName>
        <fullName evidence="13">Translation initiation factor IF-2</fullName>
    </alternativeName>
</protein>
<evidence type="ECO:0000256" key="10">
    <source>
        <dbReference type="ARBA" id="ARBA00022801"/>
    </source>
</evidence>
<dbReference type="GO" id="GO:0046872">
    <property type="term" value="F:metal ion binding"/>
    <property type="evidence" value="ECO:0007669"/>
    <property type="project" value="UniProtKB-KW"/>
</dbReference>
<comment type="similarity">
    <text evidence="3">Belongs to the TRAFAC class translation factor GTPase superfamily. Classic translation factor GTPase family. IF-2 subfamily.</text>
</comment>
<keyword evidence="7" id="KW-0396">Initiation factor</keyword>
<evidence type="ECO:0000256" key="5">
    <source>
        <dbReference type="ARBA" id="ARBA00013824"/>
    </source>
</evidence>
<feature type="compositionally biased region" description="Acidic residues" evidence="16">
    <location>
        <begin position="150"/>
        <end position="163"/>
    </location>
</feature>
<keyword evidence="6" id="KW-0963">Cytoplasm</keyword>
<dbReference type="InterPro" id="IPR009000">
    <property type="entry name" value="Transl_B-barrel_sf"/>
</dbReference>
<dbReference type="EMBL" id="VXIV02001901">
    <property type="protein sequence ID" value="KAF6028822.1"/>
    <property type="molecule type" value="Genomic_DNA"/>
</dbReference>
<dbReference type="PANTHER" id="PTHR43381">
    <property type="entry name" value="TRANSLATION INITIATION FACTOR IF-2-RELATED"/>
    <property type="match status" value="1"/>
</dbReference>
<name>A0A7J7JR38_BUGNE</name>
<dbReference type="CDD" id="cd03703">
    <property type="entry name" value="aeIF5B_II"/>
    <property type="match status" value="1"/>
</dbReference>
<accession>A0A7J7JR38</accession>
<keyword evidence="9" id="KW-0547">Nucleotide-binding</keyword>
<dbReference type="PANTHER" id="PTHR43381:SF4">
    <property type="entry name" value="EUKARYOTIC TRANSLATION INITIATION FACTOR 5B"/>
    <property type="match status" value="1"/>
</dbReference>
<keyword evidence="11" id="KW-0648">Protein biosynthesis</keyword>
<dbReference type="InterPro" id="IPR029459">
    <property type="entry name" value="EFTU-type"/>
</dbReference>
<feature type="compositionally biased region" description="Basic residues" evidence="16">
    <location>
        <begin position="211"/>
        <end position="220"/>
    </location>
</feature>
<feature type="compositionally biased region" description="Basic residues" evidence="16">
    <location>
        <begin position="167"/>
        <end position="177"/>
    </location>
</feature>
<dbReference type="Gene3D" id="3.40.50.10050">
    <property type="entry name" value="Translation initiation factor IF- 2, domain 3"/>
    <property type="match status" value="1"/>
</dbReference>
<dbReference type="NCBIfam" id="TIGR00231">
    <property type="entry name" value="small_GTP"/>
    <property type="match status" value="1"/>
</dbReference>
<comment type="caution">
    <text evidence="18">The sequence shown here is derived from an EMBL/GenBank/DDBJ whole genome shotgun (WGS) entry which is preliminary data.</text>
</comment>
<dbReference type="GO" id="GO:0005739">
    <property type="term" value="C:mitochondrion"/>
    <property type="evidence" value="ECO:0007669"/>
    <property type="project" value="TreeGrafter"/>
</dbReference>
<dbReference type="Proteomes" id="UP000593567">
    <property type="component" value="Unassembled WGS sequence"/>
</dbReference>
<feature type="region of interest" description="Disordered" evidence="16">
    <location>
        <begin position="1"/>
        <end position="133"/>
    </location>
</feature>
<dbReference type="FunFam" id="2.40.30.10:FF:000026">
    <property type="entry name" value="Eukaryotic translation initiation factor 5B"/>
    <property type="match status" value="1"/>
</dbReference>
<evidence type="ECO:0000256" key="12">
    <source>
        <dbReference type="ARBA" id="ARBA00023134"/>
    </source>
</evidence>
<evidence type="ECO:0000256" key="2">
    <source>
        <dbReference type="ARBA" id="ARBA00004496"/>
    </source>
</evidence>
<evidence type="ECO:0000256" key="16">
    <source>
        <dbReference type="SAM" id="MobiDB-lite"/>
    </source>
</evidence>
<proteinExistence type="inferred from homology"/>
<feature type="compositionally biased region" description="Acidic residues" evidence="16">
    <location>
        <begin position="393"/>
        <end position="408"/>
    </location>
</feature>
<evidence type="ECO:0000256" key="1">
    <source>
        <dbReference type="ARBA" id="ARBA00001944"/>
    </source>
</evidence>
<feature type="compositionally biased region" description="Basic and acidic residues" evidence="16">
    <location>
        <begin position="409"/>
        <end position="420"/>
    </location>
</feature>
<evidence type="ECO:0000256" key="14">
    <source>
        <dbReference type="ARBA" id="ARBA00053410"/>
    </source>
</evidence>
<feature type="compositionally biased region" description="Basic and acidic residues" evidence="16">
    <location>
        <begin position="246"/>
        <end position="305"/>
    </location>
</feature>
<evidence type="ECO:0000256" key="11">
    <source>
        <dbReference type="ARBA" id="ARBA00022917"/>
    </source>
</evidence>
<dbReference type="Pfam" id="PF11987">
    <property type="entry name" value="IF-2"/>
    <property type="match status" value="1"/>
</dbReference>
<dbReference type="PRINTS" id="PR00315">
    <property type="entry name" value="ELONGATNFCT"/>
</dbReference>
<evidence type="ECO:0000256" key="8">
    <source>
        <dbReference type="ARBA" id="ARBA00022723"/>
    </source>
</evidence>
<evidence type="ECO:0000259" key="17">
    <source>
        <dbReference type="PROSITE" id="PS51722"/>
    </source>
</evidence>
<evidence type="ECO:0000313" key="18">
    <source>
        <dbReference type="EMBL" id="KAF6028822.1"/>
    </source>
</evidence>
<keyword evidence="12" id="KW-0342">GTP-binding</keyword>
<dbReference type="EC" id="3.6.5.3" evidence="4"/>
<dbReference type="InterPro" id="IPR027417">
    <property type="entry name" value="P-loop_NTPase"/>
</dbReference>
<dbReference type="FunFam" id="2.40.30.10:FF:000013">
    <property type="entry name" value="eukaryotic translation initiation factor 5B"/>
    <property type="match status" value="1"/>
</dbReference>
<dbReference type="Pfam" id="PF14578">
    <property type="entry name" value="GTP_EFTU_D4"/>
    <property type="match status" value="1"/>
</dbReference>
<dbReference type="PROSITE" id="PS51722">
    <property type="entry name" value="G_TR_2"/>
    <property type="match status" value="1"/>
</dbReference>
<comment type="subcellular location">
    <subcellularLocation>
        <location evidence="2">Cytoplasm</location>
    </subcellularLocation>
</comment>
<gene>
    <name evidence="18" type="ORF">EB796_012860</name>
</gene>
<dbReference type="SUPFAM" id="SSF50447">
    <property type="entry name" value="Translation proteins"/>
    <property type="match status" value="1"/>
</dbReference>
<dbReference type="GO" id="GO:0003924">
    <property type="term" value="F:GTPase activity"/>
    <property type="evidence" value="ECO:0007669"/>
    <property type="project" value="InterPro"/>
</dbReference>
<evidence type="ECO:0000256" key="7">
    <source>
        <dbReference type="ARBA" id="ARBA00022540"/>
    </source>
</evidence>
<feature type="domain" description="Tr-type G" evidence="17">
    <location>
        <begin position="494"/>
        <end position="711"/>
    </location>
</feature>
<feature type="region of interest" description="Disordered" evidence="16">
    <location>
        <begin position="145"/>
        <end position="474"/>
    </location>
</feature>
<feature type="compositionally biased region" description="Basic residues" evidence="16">
    <location>
        <begin position="112"/>
        <end position="121"/>
    </location>
</feature>
<dbReference type="SUPFAM" id="SSF52156">
    <property type="entry name" value="Initiation factor IF2/eIF5b, domain 3"/>
    <property type="match status" value="1"/>
</dbReference>
<feature type="compositionally biased region" description="Basic and acidic residues" evidence="16">
    <location>
        <begin position="358"/>
        <end position="392"/>
    </location>
</feature>
<evidence type="ECO:0000256" key="9">
    <source>
        <dbReference type="ARBA" id="ARBA00022741"/>
    </source>
</evidence>
<dbReference type="InterPro" id="IPR000795">
    <property type="entry name" value="T_Tr_GTP-bd_dom"/>
</dbReference>
<keyword evidence="8" id="KW-0479">Metal-binding</keyword>
<organism evidence="18 19">
    <name type="scientific">Bugula neritina</name>
    <name type="common">Brown bryozoan</name>
    <name type="synonym">Sertularia neritina</name>
    <dbReference type="NCBI Taxonomy" id="10212"/>
    <lineage>
        <taxon>Eukaryota</taxon>
        <taxon>Metazoa</taxon>
        <taxon>Spiralia</taxon>
        <taxon>Lophotrochozoa</taxon>
        <taxon>Bryozoa</taxon>
        <taxon>Gymnolaemata</taxon>
        <taxon>Cheilostomatida</taxon>
        <taxon>Flustrina</taxon>
        <taxon>Buguloidea</taxon>
        <taxon>Bugulidae</taxon>
        <taxon>Bugula</taxon>
    </lineage>
</organism>
<dbReference type="InterPro" id="IPR015760">
    <property type="entry name" value="TIF_IF2"/>
</dbReference>
<evidence type="ECO:0000256" key="6">
    <source>
        <dbReference type="ARBA" id="ARBA00022490"/>
    </source>
</evidence>
<dbReference type="GO" id="GO:0005525">
    <property type="term" value="F:GTP binding"/>
    <property type="evidence" value="ECO:0007669"/>
    <property type="project" value="UniProtKB-KW"/>
</dbReference>
<feature type="compositionally biased region" description="Acidic residues" evidence="16">
    <location>
        <begin position="68"/>
        <end position="80"/>
    </location>
</feature>
<sequence>MPKPKKGSKKVAESDDYDDDEDDIEQKLKELAVGESDDEAPPPPVKSKSKKKAKPATPAISAFAMLGDDSDSDKMEDDVNSDGNSSDIEEPKEDRTPTPPPVTTPVAPEKSNKKKAKKNKGKDKSADKLDEDDEFLLAQIEGVAQKKEAAEEEGQGENQVEESEAARKKREKKQRQKEKKEAELSGVAVGSAADAKPPGEDGEEEGEGSKKKGKKKKGKKTAASEEPVEDDKKKPKSKAIAAMKEALAKAKEEQERMDREEEEKQKKLEEAKRLREEEKQRKEEQRRKQREKDKERKKRLKEEGKLLTPAQKAARERAEQMLLARGIEVPKPGEKPVKKPYYGKPRKNKQQPSSEKTSAQKEDQPESKEVEVKVEAKEETPKVVEKEDVKESWDEDVKESWDMSDDEVTETKTEEKEGTKVVENGAEVIEKMEETVEGSEEDEESEGSGEDSSSEEDSDEESSEDDDLSPKERALIRIRKRQVVAEAKKSTDKLRAPVVCVLGHVDTGKTKILDKLRRTNVQDGEAGGITQQIGATNVPLEAIQKQTSFVKDFDQLDLKVPGLLIIDTPGHESFSNLRTRGSSLCDIAILVIDIMHGLEPQTIESIQLLKKGKTPFVVALNKIDRMYGWKSNPHQDVQTVIKKQSANTKSEFDERAASVITQLAEQGLNAAIFYDNTNPREYISMVPTSAHTGDGMGNLIALLCIYSQSYLANRVAVTDNLQCTVMEVKALPGLGTTVDVILVNGKLQNGDVVILPGTDGPIVTHIRELLMPEPMKELRVKSQFRHHKEVEAAQGVKIVGKEMDKVMAGLPMYVAKYQDEVEVYKDWITSALKSVLNAIKLSSTGVFVQASTLGSMEALLEYLRSVKVPYAGINIGPVHKKDVMKASVMVEHGEPQYATILAFDVKVERDANELADNLGVKIFTADIIYHLFDAFTSYQEELIERGRRENNHLKVFPCKLRILPQYIFNSRDPIIMGVSVEAGFLSNGTPICVPDKEFAMLGIVTSIEKENKTMERAQKGMEVCIKIENTPGQAPRLYGRHFDEKDILVSKISRESIDAVKKYWKKDMSKDDWKLIIELKKTFEIM</sequence>
<evidence type="ECO:0000256" key="15">
    <source>
        <dbReference type="ARBA" id="ARBA00061781"/>
    </source>
</evidence>
<dbReference type="InterPro" id="IPR036925">
    <property type="entry name" value="TIF_IF2_dom3_sf"/>
</dbReference>
<keyword evidence="10" id="KW-0378">Hydrolase</keyword>
<dbReference type="InterPro" id="IPR005225">
    <property type="entry name" value="Small_GTP-bd"/>
</dbReference>